<evidence type="ECO:0000313" key="2">
    <source>
        <dbReference type="Proteomes" id="UP000011971"/>
    </source>
</evidence>
<organism evidence="1 2">
    <name type="scientific">Brucella intermedia M86</name>
    <dbReference type="NCBI Taxonomy" id="1234597"/>
    <lineage>
        <taxon>Bacteria</taxon>
        <taxon>Pseudomonadati</taxon>
        <taxon>Pseudomonadota</taxon>
        <taxon>Alphaproteobacteria</taxon>
        <taxon>Hyphomicrobiales</taxon>
        <taxon>Brucellaceae</taxon>
        <taxon>Brucella/Ochrobactrum group</taxon>
        <taxon>Brucella</taxon>
    </lineage>
</organism>
<dbReference type="RefSeq" id="WP_006472863.1">
    <property type="nucleotide sequence ID" value="NZ_AOGE01000055.1"/>
</dbReference>
<reference evidence="1 2" key="1">
    <citation type="journal article" date="2013" name="Gut Pathog.">
        <title>Draft genome of Ochrobactrum intermedium strain M86 isolated from non-ulcer dyspeptic individual from India.</title>
        <authorList>
            <person name="Kulkarni G."/>
            <person name="Dhotre D."/>
            <person name="Dharne M."/>
            <person name="Shetty S."/>
            <person name="Chowdhury S."/>
            <person name="Misra V."/>
            <person name="Misra S."/>
            <person name="Patole M."/>
            <person name="Shouche Y."/>
        </authorList>
    </citation>
    <scope>NUCLEOTIDE SEQUENCE [LARGE SCALE GENOMIC DNA]</scope>
    <source>
        <strain evidence="1 2">M86</strain>
    </source>
</reference>
<gene>
    <name evidence="1" type="ORF">D584_21571</name>
</gene>
<accession>M5JKR3</accession>
<dbReference type="AlphaFoldDB" id="M5JKR3"/>
<dbReference type="Proteomes" id="UP000011971">
    <property type="component" value="Unassembled WGS sequence"/>
</dbReference>
<dbReference type="EMBL" id="AOGE01000066">
    <property type="protein sequence ID" value="ELT47047.1"/>
    <property type="molecule type" value="Genomic_DNA"/>
</dbReference>
<dbReference type="PATRIC" id="fig|1234597.4.peg.4451"/>
<comment type="caution">
    <text evidence="1">The sequence shown here is derived from an EMBL/GenBank/DDBJ whole genome shotgun (WGS) entry which is preliminary data.</text>
</comment>
<dbReference type="OrthoDB" id="8468677at2"/>
<protein>
    <submittedName>
        <fullName evidence="1">Uncharacterized protein</fullName>
    </submittedName>
</protein>
<sequence>MAKEKGIAVTIKGFIPVDPLNLESHRNAIDAAMKAKSGQFSALETEEIDFRLDSFNADLVTRRSKDDDAEE</sequence>
<proteinExistence type="predicted"/>
<name>M5JKR3_9HYPH</name>
<evidence type="ECO:0000313" key="1">
    <source>
        <dbReference type="EMBL" id="ELT47047.1"/>
    </source>
</evidence>